<dbReference type="Proteomes" id="UP000563151">
    <property type="component" value="Unassembled WGS sequence"/>
</dbReference>
<keyword evidence="4" id="KW-1185">Reference proteome</keyword>
<dbReference type="InterPro" id="IPR000160">
    <property type="entry name" value="GGDEF_dom"/>
</dbReference>
<organism evidence="3 4">
    <name type="scientific">Clostridium tetanomorphum</name>
    <dbReference type="NCBI Taxonomy" id="1553"/>
    <lineage>
        <taxon>Bacteria</taxon>
        <taxon>Bacillati</taxon>
        <taxon>Bacillota</taxon>
        <taxon>Clostridia</taxon>
        <taxon>Eubacteriales</taxon>
        <taxon>Clostridiaceae</taxon>
        <taxon>Clostridium</taxon>
    </lineage>
</organism>
<dbReference type="RefSeq" id="WP_173679959.1">
    <property type="nucleotide sequence ID" value="NZ_JAAZWO010000032.1"/>
</dbReference>
<dbReference type="InterPro" id="IPR043128">
    <property type="entry name" value="Rev_trsase/Diguanyl_cyclase"/>
</dbReference>
<feature type="domain" description="PAS" evidence="1">
    <location>
        <begin position="1"/>
        <end position="71"/>
    </location>
</feature>
<dbReference type="NCBIfam" id="TIGR00254">
    <property type="entry name" value="GGDEF"/>
    <property type="match status" value="1"/>
</dbReference>
<name>A0A923J1V9_CLOTT</name>
<feature type="domain" description="GGDEF" evidence="2">
    <location>
        <begin position="178"/>
        <end position="310"/>
    </location>
</feature>
<dbReference type="Gene3D" id="3.30.70.270">
    <property type="match status" value="1"/>
</dbReference>
<evidence type="ECO:0000313" key="3">
    <source>
        <dbReference type="EMBL" id="MBC2399641.1"/>
    </source>
</evidence>
<dbReference type="Pfam" id="PF00989">
    <property type="entry name" value="PAS"/>
    <property type="match status" value="1"/>
</dbReference>
<proteinExistence type="predicted"/>
<dbReference type="SMART" id="SM00267">
    <property type="entry name" value="GGDEF"/>
    <property type="match status" value="1"/>
</dbReference>
<dbReference type="PANTHER" id="PTHR46663">
    <property type="entry name" value="DIGUANYLATE CYCLASE DGCT-RELATED"/>
    <property type="match status" value="1"/>
</dbReference>
<dbReference type="EMBL" id="JAAZWO010000032">
    <property type="protein sequence ID" value="MBC2399641.1"/>
    <property type="molecule type" value="Genomic_DNA"/>
</dbReference>
<sequence>MDKALYEILDNINEGIIILNENLRVLFWNNHMEHLTNISEEKIINNHIYDVIPSLNKGYFKQAIDSVINNGSKMFFSAAMHKNLIDSNRNLNLKISKINMNNLNYILMEFIDVTNQFLRIEQLKKYIDELYFLNKELKEKEKTINKLAYYDSLTGIANRNLFYNIAEKFFINAKRNNGLLGLMFIDVDKFKSINDTYGHKSGDEALIHVSKILKRSIRRGDVVARFGGDEFVILLSFIKSYDDSKLIASRIITPKNKTLNCREGKISVSLSIGLSLFPYDGQNIDELVRKADKAMYVAKNKGGDNYFSFL</sequence>
<dbReference type="SUPFAM" id="SSF55785">
    <property type="entry name" value="PYP-like sensor domain (PAS domain)"/>
    <property type="match status" value="1"/>
</dbReference>
<dbReference type="InterPro" id="IPR052163">
    <property type="entry name" value="DGC-Regulatory_Protein"/>
</dbReference>
<dbReference type="PROSITE" id="PS50112">
    <property type="entry name" value="PAS"/>
    <property type="match status" value="1"/>
</dbReference>
<dbReference type="CDD" id="cd00130">
    <property type="entry name" value="PAS"/>
    <property type="match status" value="1"/>
</dbReference>
<evidence type="ECO:0000313" key="4">
    <source>
        <dbReference type="Proteomes" id="UP000563151"/>
    </source>
</evidence>
<dbReference type="PROSITE" id="PS50887">
    <property type="entry name" value="GGDEF"/>
    <property type="match status" value="1"/>
</dbReference>
<accession>A0A923J1V9</accession>
<dbReference type="Pfam" id="PF00990">
    <property type="entry name" value="GGDEF"/>
    <property type="match status" value="1"/>
</dbReference>
<dbReference type="InterPro" id="IPR029787">
    <property type="entry name" value="Nucleotide_cyclase"/>
</dbReference>
<dbReference type="FunFam" id="3.30.70.270:FF:000001">
    <property type="entry name" value="Diguanylate cyclase domain protein"/>
    <property type="match status" value="1"/>
</dbReference>
<dbReference type="PANTHER" id="PTHR46663:SF2">
    <property type="entry name" value="GGDEF DOMAIN-CONTAINING PROTEIN"/>
    <property type="match status" value="1"/>
</dbReference>
<dbReference type="Gene3D" id="3.30.450.20">
    <property type="entry name" value="PAS domain"/>
    <property type="match status" value="1"/>
</dbReference>
<dbReference type="SUPFAM" id="SSF55073">
    <property type="entry name" value="Nucleotide cyclase"/>
    <property type="match status" value="1"/>
</dbReference>
<comment type="caution">
    <text evidence="3">The sequence shown here is derived from an EMBL/GenBank/DDBJ whole genome shotgun (WGS) entry which is preliminary data.</text>
</comment>
<dbReference type="CDD" id="cd01949">
    <property type="entry name" value="GGDEF"/>
    <property type="match status" value="1"/>
</dbReference>
<dbReference type="NCBIfam" id="TIGR00229">
    <property type="entry name" value="sensory_box"/>
    <property type="match status" value="1"/>
</dbReference>
<dbReference type="InterPro" id="IPR000014">
    <property type="entry name" value="PAS"/>
</dbReference>
<dbReference type="GO" id="GO:0006355">
    <property type="term" value="P:regulation of DNA-templated transcription"/>
    <property type="evidence" value="ECO:0007669"/>
    <property type="project" value="InterPro"/>
</dbReference>
<dbReference type="AlphaFoldDB" id="A0A923J1V9"/>
<dbReference type="InterPro" id="IPR013767">
    <property type="entry name" value="PAS_fold"/>
</dbReference>
<reference evidence="3 4" key="1">
    <citation type="submission" date="2020-04" db="EMBL/GenBank/DDBJ databases">
        <title>Genomic insights into acetone-butanol-ethanol (ABE) fermentation by sequencing solventogenic clostridia strains.</title>
        <authorList>
            <person name="Brown S."/>
        </authorList>
    </citation>
    <scope>NUCLEOTIDE SEQUENCE [LARGE SCALE GENOMIC DNA]</scope>
    <source>
        <strain evidence="3 4">DJ011</strain>
    </source>
</reference>
<dbReference type="SMART" id="SM00091">
    <property type="entry name" value="PAS"/>
    <property type="match status" value="1"/>
</dbReference>
<protein>
    <submittedName>
        <fullName evidence="3">Diguanylate cyclase</fullName>
    </submittedName>
</protein>
<evidence type="ECO:0000259" key="2">
    <source>
        <dbReference type="PROSITE" id="PS50887"/>
    </source>
</evidence>
<dbReference type="InterPro" id="IPR035965">
    <property type="entry name" value="PAS-like_dom_sf"/>
</dbReference>
<evidence type="ECO:0000259" key="1">
    <source>
        <dbReference type="PROSITE" id="PS50112"/>
    </source>
</evidence>
<gene>
    <name evidence="3" type="ORF">HGG79_17975</name>
</gene>